<accession>A0A8T4GS81</accession>
<dbReference type="RefSeq" id="WP_209489893.1">
    <property type="nucleotide sequence ID" value="NZ_JAGGLC010000001.1"/>
</dbReference>
<dbReference type="InterPro" id="IPR011008">
    <property type="entry name" value="Dimeric_a/b-barrel"/>
</dbReference>
<gene>
    <name evidence="2" type="ORF">J2753_000370</name>
</gene>
<keyword evidence="2" id="KW-0560">Oxidoreductase</keyword>
<sequence>MIVVHATFPIDPEQREEALERASDLVDATQQEAGVIDYEANTDVQDPNVLRFTEVYEDEDAFAAHSESEHFEAFEAELPDLLAGEPEVVRFDVSDRTELEI</sequence>
<evidence type="ECO:0000313" key="3">
    <source>
        <dbReference type="Proteomes" id="UP000823736"/>
    </source>
</evidence>
<dbReference type="PROSITE" id="PS51725">
    <property type="entry name" value="ABM"/>
    <property type="match status" value="1"/>
</dbReference>
<keyword evidence="2" id="KW-0503">Monooxygenase</keyword>
<dbReference type="EMBL" id="JAGGLC010000001">
    <property type="protein sequence ID" value="MBP1985897.1"/>
    <property type="molecule type" value="Genomic_DNA"/>
</dbReference>
<comment type="caution">
    <text evidence="2">The sequence shown here is derived from an EMBL/GenBank/DDBJ whole genome shotgun (WGS) entry which is preliminary data.</text>
</comment>
<dbReference type="Gene3D" id="3.30.70.100">
    <property type="match status" value="1"/>
</dbReference>
<dbReference type="Proteomes" id="UP000823736">
    <property type="component" value="Unassembled WGS sequence"/>
</dbReference>
<organism evidence="2 3">
    <name type="scientific">Halolamina salifodinae</name>
    <dbReference type="NCBI Taxonomy" id="1202767"/>
    <lineage>
        <taxon>Archaea</taxon>
        <taxon>Methanobacteriati</taxon>
        <taxon>Methanobacteriota</taxon>
        <taxon>Stenosarchaea group</taxon>
        <taxon>Halobacteria</taxon>
        <taxon>Halobacteriales</taxon>
        <taxon>Haloferacaceae</taxon>
    </lineage>
</organism>
<dbReference type="PANTHER" id="PTHR33336">
    <property type="entry name" value="QUINOL MONOOXYGENASE YGIN-RELATED"/>
    <property type="match status" value="1"/>
</dbReference>
<dbReference type="InterPro" id="IPR050744">
    <property type="entry name" value="AI-2_Isomerase_LsrG"/>
</dbReference>
<keyword evidence="3" id="KW-1185">Reference proteome</keyword>
<protein>
    <submittedName>
        <fullName evidence="2">Quinol monooxygenase YgiN</fullName>
    </submittedName>
</protein>
<dbReference type="Pfam" id="PF03992">
    <property type="entry name" value="ABM"/>
    <property type="match status" value="1"/>
</dbReference>
<dbReference type="PANTHER" id="PTHR33336:SF15">
    <property type="entry name" value="ABM DOMAIN-CONTAINING PROTEIN"/>
    <property type="match status" value="1"/>
</dbReference>
<proteinExistence type="predicted"/>
<dbReference type="SUPFAM" id="SSF54909">
    <property type="entry name" value="Dimeric alpha+beta barrel"/>
    <property type="match status" value="1"/>
</dbReference>
<dbReference type="OrthoDB" id="8931at2157"/>
<evidence type="ECO:0000313" key="2">
    <source>
        <dbReference type="EMBL" id="MBP1985897.1"/>
    </source>
</evidence>
<dbReference type="InterPro" id="IPR007138">
    <property type="entry name" value="ABM_dom"/>
</dbReference>
<reference evidence="2" key="1">
    <citation type="submission" date="2021-03" db="EMBL/GenBank/DDBJ databases">
        <title>Genomic Encyclopedia of Type Strains, Phase IV (KMG-IV): sequencing the most valuable type-strain genomes for metagenomic binning, comparative biology and taxonomic classification.</title>
        <authorList>
            <person name="Goeker M."/>
        </authorList>
    </citation>
    <scope>NUCLEOTIDE SEQUENCE</scope>
    <source>
        <strain evidence="2">DSM 26232</strain>
    </source>
</reference>
<dbReference type="GO" id="GO:0004497">
    <property type="term" value="F:monooxygenase activity"/>
    <property type="evidence" value="ECO:0007669"/>
    <property type="project" value="UniProtKB-KW"/>
</dbReference>
<name>A0A8T4GS81_9EURY</name>
<evidence type="ECO:0000259" key="1">
    <source>
        <dbReference type="PROSITE" id="PS51725"/>
    </source>
</evidence>
<feature type="domain" description="ABM" evidence="1">
    <location>
        <begin position="2"/>
        <end position="91"/>
    </location>
</feature>
<dbReference type="AlphaFoldDB" id="A0A8T4GS81"/>